<feature type="transmembrane region" description="Helical" evidence="1">
    <location>
        <begin position="52"/>
        <end position="73"/>
    </location>
</feature>
<keyword evidence="1" id="KW-1133">Transmembrane helix</keyword>
<proteinExistence type="evidence at transcript level"/>
<dbReference type="PANTHER" id="PTHR33444">
    <property type="entry name" value="SI:DKEY-19B23.12-RELATED"/>
    <property type="match status" value="1"/>
</dbReference>
<evidence type="ECO:0000256" key="1">
    <source>
        <dbReference type="SAM" id="Phobius"/>
    </source>
</evidence>
<dbReference type="PANTHER" id="PTHR33444:SF11">
    <property type="entry name" value="TRANSMEMBRANE PROTEIN 272-LIKE"/>
    <property type="match status" value="1"/>
</dbReference>
<sequence length="194" mass="21635">MGIAGAFKKEGKVGIFIVFRDAGCRRTLKSNCHMARAVHINNCRLNPMIPRWMIVFASAILIGITLDVLSYVWDAIYNYKRKVEERRYLNIFNILGWLVQLFYFAWVIVGTVWVLAYYGAWTHGGGQSCTTNPANPLCCEASVYLFSFVVIIFEWIALLLAVVVYVIAIILGICCISCISALGASAYKNLSGGD</sequence>
<evidence type="ECO:0000313" key="2">
    <source>
        <dbReference type="EMBL" id="WNS50055.1"/>
    </source>
</evidence>
<feature type="transmembrane region" description="Helical" evidence="1">
    <location>
        <begin position="141"/>
        <end position="160"/>
    </location>
</feature>
<keyword evidence="1" id="KW-0472">Membrane</keyword>
<name>A0AA96MN39_HALDU</name>
<dbReference type="InterPro" id="IPR040350">
    <property type="entry name" value="TMEM272"/>
</dbReference>
<protein>
    <submittedName>
        <fullName evidence="2">Transmembrane protein 272-like protein</fullName>
    </submittedName>
</protein>
<dbReference type="AlphaFoldDB" id="A0AA96MN39"/>
<reference evidence="2" key="1">
    <citation type="submission" date="2023-08" db="EMBL/GenBank/DDBJ databases">
        <authorList>
            <person name="Adameyko K."/>
            <person name="Kravchuk O."/>
            <person name="Lyupina Y."/>
        </authorList>
    </citation>
    <scope>NUCLEOTIDE SEQUENCE</scope>
</reference>
<organism evidence="2">
    <name type="scientific">Halisarca dujardinii</name>
    <name type="common">Dujardin's slime sponge</name>
    <dbReference type="NCBI Taxonomy" id="2583056"/>
    <lineage>
        <taxon>Eukaryota</taxon>
        <taxon>Metazoa</taxon>
        <taxon>Porifera</taxon>
        <taxon>Demospongiae</taxon>
        <taxon>Verongimorpha</taxon>
        <taxon>Chondrillida</taxon>
        <taxon>Halisarcidae</taxon>
        <taxon>Halisarca</taxon>
    </lineage>
</organism>
<feature type="transmembrane region" description="Helical" evidence="1">
    <location>
        <begin position="94"/>
        <end position="121"/>
    </location>
</feature>
<dbReference type="EMBL" id="OR460132">
    <property type="protein sequence ID" value="WNS50055.1"/>
    <property type="molecule type" value="mRNA"/>
</dbReference>
<accession>A0AA96MN39</accession>
<keyword evidence="1 2" id="KW-0812">Transmembrane</keyword>
<feature type="transmembrane region" description="Helical" evidence="1">
    <location>
        <begin position="165"/>
        <end position="187"/>
    </location>
</feature>